<gene>
    <name evidence="6" type="ORF">Fmac_006060</name>
</gene>
<evidence type="ECO:0000256" key="1">
    <source>
        <dbReference type="ARBA" id="ARBA00009995"/>
    </source>
</evidence>
<keyword evidence="3 4" id="KW-0808">Transferase</keyword>
<evidence type="ECO:0000256" key="2">
    <source>
        <dbReference type="ARBA" id="ARBA00022676"/>
    </source>
</evidence>
<sequence length="482" mass="53508">MSSTEHHPLHIFFFPFLAHGHMIPTIDMAKLFAEKGVKATVITTPMNAPFISKAVEKAKSTSDKNSIHIQTIDFPCEQAGLPQGCESTDAVPTVDMIQTFFTATALLQEPFEKLLLDQRPDCVVAGMFFPWATDSAAKFGIPTLGFHGTSLFSLCAMACVALYDDASSDHSDSPFVIPNFPGEIEVSRSRARPFMKSKEARTGAWKLVEEARESELRSYGVVVNSFYELEKVYADYYRKVLGRKAWHVGPLSLCNRNSQEQANRGKEASIDEHECLKWLETKQPNSVVYICFGSMVILCDSQLRDIAMGLEASGQDFIWVVRRHKQDDGEDWLPDGYEKRMEGKGLIIRGWAPQLLILEHEAIGAFVTHCGWNSTLEAVTAGVPMVTWPIGAEQFFNEKLVVEVLQIGVPIGSNTREGVQGDSIAWEAVAKAVKRIMIGEEATEMRNKAKVFSQLAKRAVQEGGSSNSDLNALIQELSSLRH</sequence>
<proteinExistence type="inferred from homology"/>
<dbReference type="FunFam" id="3.40.50.2000:FF:000071">
    <property type="entry name" value="Glycosyltransferase"/>
    <property type="match status" value="1"/>
</dbReference>
<dbReference type="Gene3D" id="3.40.50.2000">
    <property type="entry name" value="Glycogen Phosphorylase B"/>
    <property type="match status" value="2"/>
</dbReference>
<evidence type="ECO:0000256" key="4">
    <source>
        <dbReference type="RuleBase" id="RU003718"/>
    </source>
</evidence>
<name>A0ABD1N9L6_9FABA</name>
<accession>A0ABD1N9L6</accession>
<dbReference type="PANTHER" id="PTHR48047:SF45">
    <property type="entry name" value="SCOPOLETIN GLUCOSYLTRANSFERASE-LIKE"/>
    <property type="match status" value="1"/>
</dbReference>
<dbReference type="SUPFAM" id="SSF53756">
    <property type="entry name" value="UDP-Glycosyltransferase/glycogen phosphorylase"/>
    <property type="match status" value="1"/>
</dbReference>
<dbReference type="Proteomes" id="UP001603857">
    <property type="component" value="Unassembled WGS sequence"/>
</dbReference>
<dbReference type="FunFam" id="3.40.50.2000:FF:000047">
    <property type="entry name" value="Glycosyltransferase"/>
    <property type="match status" value="1"/>
</dbReference>
<dbReference type="CDD" id="cd03784">
    <property type="entry name" value="GT1_Gtf-like"/>
    <property type="match status" value="1"/>
</dbReference>
<dbReference type="InterPro" id="IPR002213">
    <property type="entry name" value="UDP_glucos_trans"/>
</dbReference>
<evidence type="ECO:0000256" key="5">
    <source>
        <dbReference type="RuleBase" id="RU362057"/>
    </source>
</evidence>
<protein>
    <recommendedName>
        <fullName evidence="5">Glycosyltransferase</fullName>
        <ecNumber evidence="5">2.4.1.-</ecNumber>
    </recommendedName>
</protein>
<comment type="similarity">
    <text evidence="1 4">Belongs to the UDP-glycosyltransferase family.</text>
</comment>
<dbReference type="PANTHER" id="PTHR48047">
    <property type="entry name" value="GLYCOSYLTRANSFERASE"/>
    <property type="match status" value="1"/>
</dbReference>
<evidence type="ECO:0000313" key="7">
    <source>
        <dbReference type="Proteomes" id="UP001603857"/>
    </source>
</evidence>
<keyword evidence="2 4" id="KW-0328">Glycosyltransferase</keyword>
<dbReference type="EMBL" id="JBGMDY010000002">
    <property type="protein sequence ID" value="KAL2344775.1"/>
    <property type="molecule type" value="Genomic_DNA"/>
</dbReference>
<keyword evidence="7" id="KW-1185">Reference proteome</keyword>
<comment type="caution">
    <text evidence="6">The sequence shown here is derived from an EMBL/GenBank/DDBJ whole genome shotgun (WGS) entry which is preliminary data.</text>
</comment>
<dbReference type="Pfam" id="PF00201">
    <property type="entry name" value="UDPGT"/>
    <property type="match status" value="1"/>
</dbReference>
<evidence type="ECO:0000313" key="6">
    <source>
        <dbReference type="EMBL" id="KAL2344775.1"/>
    </source>
</evidence>
<dbReference type="InterPro" id="IPR035595">
    <property type="entry name" value="UDP_glycos_trans_CS"/>
</dbReference>
<dbReference type="EC" id="2.4.1.-" evidence="5"/>
<dbReference type="GO" id="GO:0035251">
    <property type="term" value="F:UDP-glucosyltransferase activity"/>
    <property type="evidence" value="ECO:0007669"/>
    <property type="project" value="UniProtKB-ARBA"/>
</dbReference>
<evidence type="ECO:0000256" key="3">
    <source>
        <dbReference type="ARBA" id="ARBA00022679"/>
    </source>
</evidence>
<organism evidence="6 7">
    <name type="scientific">Flemingia macrophylla</name>
    <dbReference type="NCBI Taxonomy" id="520843"/>
    <lineage>
        <taxon>Eukaryota</taxon>
        <taxon>Viridiplantae</taxon>
        <taxon>Streptophyta</taxon>
        <taxon>Embryophyta</taxon>
        <taxon>Tracheophyta</taxon>
        <taxon>Spermatophyta</taxon>
        <taxon>Magnoliopsida</taxon>
        <taxon>eudicotyledons</taxon>
        <taxon>Gunneridae</taxon>
        <taxon>Pentapetalae</taxon>
        <taxon>rosids</taxon>
        <taxon>fabids</taxon>
        <taxon>Fabales</taxon>
        <taxon>Fabaceae</taxon>
        <taxon>Papilionoideae</taxon>
        <taxon>50 kb inversion clade</taxon>
        <taxon>NPAAA clade</taxon>
        <taxon>indigoferoid/millettioid clade</taxon>
        <taxon>Phaseoleae</taxon>
        <taxon>Flemingia</taxon>
    </lineage>
</organism>
<dbReference type="PROSITE" id="PS00375">
    <property type="entry name" value="UDPGT"/>
    <property type="match status" value="1"/>
</dbReference>
<dbReference type="AlphaFoldDB" id="A0ABD1N9L6"/>
<reference evidence="6 7" key="1">
    <citation type="submission" date="2024-08" db="EMBL/GenBank/DDBJ databases">
        <title>Insights into the chromosomal genome structure of Flemingia macrophylla.</title>
        <authorList>
            <person name="Ding Y."/>
            <person name="Zhao Y."/>
            <person name="Bi W."/>
            <person name="Wu M."/>
            <person name="Zhao G."/>
            <person name="Gong Y."/>
            <person name="Li W."/>
            <person name="Zhang P."/>
        </authorList>
    </citation>
    <scope>NUCLEOTIDE SEQUENCE [LARGE SCALE GENOMIC DNA]</scope>
    <source>
        <strain evidence="6">DYQJB</strain>
        <tissue evidence="6">Leaf</tissue>
    </source>
</reference>